<protein>
    <submittedName>
        <fullName evidence="1">Uncharacterized protein</fullName>
    </submittedName>
</protein>
<sequence>MSDNYDIIIGYNKHIEINRISSYAYQFQICFS</sequence>
<name>A0A2P2PDB3_RHIMU</name>
<accession>A0A2P2PDB3</accession>
<dbReference type="AlphaFoldDB" id="A0A2P2PDB3"/>
<proteinExistence type="predicted"/>
<organism evidence="1">
    <name type="scientific">Rhizophora mucronata</name>
    <name type="common">Asiatic mangrove</name>
    <dbReference type="NCBI Taxonomy" id="61149"/>
    <lineage>
        <taxon>Eukaryota</taxon>
        <taxon>Viridiplantae</taxon>
        <taxon>Streptophyta</taxon>
        <taxon>Embryophyta</taxon>
        <taxon>Tracheophyta</taxon>
        <taxon>Spermatophyta</taxon>
        <taxon>Magnoliopsida</taxon>
        <taxon>eudicotyledons</taxon>
        <taxon>Gunneridae</taxon>
        <taxon>Pentapetalae</taxon>
        <taxon>rosids</taxon>
        <taxon>fabids</taxon>
        <taxon>Malpighiales</taxon>
        <taxon>Rhizophoraceae</taxon>
        <taxon>Rhizophora</taxon>
    </lineage>
</organism>
<dbReference type="EMBL" id="GGEC01072233">
    <property type="protein sequence ID" value="MBX52717.1"/>
    <property type="molecule type" value="Transcribed_RNA"/>
</dbReference>
<reference evidence="1" key="1">
    <citation type="submission" date="2018-02" db="EMBL/GenBank/DDBJ databases">
        <title>Rhizophora mucronata_Transcriptome.</title>
        <authorList>
            <person name="Meera S.P."/>
            <person name="Sreeshan A."/>
            <person name="Augustine A."/>
        </authorList>
    </citation>
    <scope>NUCLEOTIDE SEQUENCE</scope>
    <source>
        <tissue evidence="1">Leaf</tissue>
    </source>
</reference>
<evidence type="ECO:0000313" key="1">
    <source>
        <dbReference type="EMBL" id="MBX52717.1"/>
    </source>
</evidence>